<evidence type="ECO:0000313" key="2">
    <source>
        <dbReference type="EMBL" id="SDA38679.1"/>
    </source>
</evidence>
<dbReference type="Proteomes" id="UP000198588">
    <property type="component" value="Unassembled WGS sequence"/>
</dbReference>
<evidence type="ECO:0000313" key="3">
    <source>
        <dbReference type="Proteomes" id="UP000198588"/>
    </source>
</evidence>
<dbReference type="OrthoDB" id="9810922at2"/>
<evidence type="ECO:0000259" key="1">
    <source>
        <dbReference type="PROSITE" id="PS50075"/>
    </source>
</evidence>
<sequence length="78" mass="8685">MTKAEIRQLALDILSGIAPETDPSAIAGHEDIREALDIDSMDFLNFVIALHQRTEIEIPEADYPKLFTLDGVVAYLSR</sequence>
<proteinExistence type="predicted"/>
<dbReference type="STRING" id="1165689.SAMN02927914_00059"/>
<reference evidence="2 3" key="1">
    <citation type="submission" date="2016-10" db="EMBL/GenBank/DDBJ databases">
        <authorList>
            <person name="de Groot N.N."/>
        </authorList>
    </citation>
    <scope>NUCLEOTIDE SEQUENCE [LARGE SCALE GENOMIC DNA]</scope>
    <source>
        <strain evidence="2 3">CGMCC 1.12097</strain>
    </source>
</reference>
<dbReference type="InterPro" id="IPR036736">
    <property type="entry name" value="ACP-like_sf"/>
</dbReference>
<dbReference type="InterPro" id="IPR009081">
    <property type="entry name" value="PP-bd_ACP"/>
</dbReference>
<gene>
    <name evidence="2" type="ORF">SAMN02927914_00059</name>
</gene>
<organism evidence="2 3">
    <name type="scientific">Mesorhizobium qingshengii</name>
    <dbReference type="NCBI Taxonomy" id="1165689"/>
    <lineage>
        <taxon>Bacteria</taxon>
        <taxon>Pseudomonadati</taxon>
        <taxon>Pseudomonadota</taxon>
        <taxon>Alphaproteobacteria</taxon>
        <taxon>Hyphomicrobiales</taxon>
        <taxon>Phyllobacteriaceae</taxon>
        <taxon>Mesorhizobium</taxon>
    </lineage>
</organism>
<dbReference type="Gene3D" id="1.10.1200.10">
    <property type="entry name" value="ACP-like"/>
    <property type="match status" value="1"/>
</dbReference>
<dbReference type="EMBL" id="FMXM01000002">
    <property type="protein sequence ID" value="SDA38679.1"/>
    <property type="molecule type" value="Genomic_DNA"/>
</dbReference>
<protein>
    <submittedName>
        <fullName evidence="2">Acyl carrier protein</fullName>
    </submittedName>
</protein>
<feature type="domain" description="Carrier" evidence="1">
    <location>
        <begin position="4"/>
        <end position="78"/>
    </location>
</feature>
<dbReference type="SUPFAM" id="SSF47336">
    <property type="entry name" value="ACP-like"/>
    <property type="match status" value="1"/>
</dbReference>
<dbReference type="Pfam" id="PF00550">
    <property type="entry name" value="PP-binding"/>
    <property type="match status" value="1"/>
</dbReference>
<accession>A0A1G5UYJ2</accession>
<name>A0A1G5UYJ2_9HYPH</name>
<dbReference type="RefSeq" id="WP_091574579.1">
    <property type="nucleotide sequence ID" value="NZ_FMXM01000002.1"/>
</dbReference>
<dbReference type="PROSITE" id="PS50075">
    <property type="entry name" value="CARRIER"/>
    <property type="match status" value="1"/>
</dbReference>
<dbReference type="AlphaFoldDB" id="A0A1G5UYJ2"/>